<name>A0A1M4VY65_9FLAO</name>
<feature type="compositionally biased region" description="Basic and acidic residues" evidence="1">
    <location>
        <begin position="1"/>
        <end position="16"/>
    </location>
</feature>
<reference evidence="3" key="1">
    <citation type="submission" date="2016-11" db="EMBL/GenBank/DDBJ databases">
        <authorList>
            <person name="Varghese N."/>
            <person name="Submissions S."/>
        </authorList>
    </citation>
    <scope>NUCLEOTIDE SEQUENCE [LARGE SCALE GENOMIC DNA]</scope>
    <source>
        <strain evidence="3">YR203</strain>
    </source>
</reference>
<gene>
    <name evidence="2" type="ORF">SAMN02787073_1009</name>
</gene>
<dbReference type="AlphaFoldDB" id="A0A1M4VY65"/>
<dbReference type="Proteomes" id="UP000184108">
    <property type="component" value="Unassembled WGS sequence"/>
</dbReference>
<sequence length="133" mass="14582">MHMDDMQPDNGYDKNGKKINNNGGDTTDYRYDDNGNVISSTNVKISTFEAGEVSSNMEGYGYRMRTIGSGGALYDPSMDMFQLYVGAGELKAGYGLLKMGVTNLNKAKLGMLLTMLQFKRWGVSFCKKTTGGI</sequence>
<protein>
    <submittedName>
        <fullName evidence="2">YD repeat-containing protein</fullName>
    </submittedName>
</protein>
<accession>A0A1M4VY65</accession>
<evidence type="ECO:0000313" key="2">
    <source>
        <dbReference type="EMBL" id="SHE73652.1"/>
    </source>
</evidence>
<evidence type="ECO:0000256" key="1">
    <source>
        <dbReference type="SAM" id="MobiDB-lite"/>
    </source>
</evidence>
<evidence type="ECO:0000313" key="3">
    <source>
        <dbReference type="Proteomes" id="UP000184108"/>
    </source>
</evidence>
<feature type="region of interest" description="Disordered" evidence="1">
    <location>
        <begin position="1"/>
        <end position="32"/>
    </location>
</feature>
<organism evidence="2 3">
    <name type="scientific">Chryseobacterium vrystaatense</name>
    <dbReference type="NCBI Taxonomy" id="307480"/>
    <lineage>
        <taxon>Bacteria</taxon>
        <taxon>Pseudomonadati</taxon>
        <taxon>Bacteroidota</taxon>
        <taxon>Flavobacteriia</taxon>
        <taxon>Flavobacteriales</taxon>
        <taxon>Weeksellaceae</taxon>
        <taxon>Chryseobacterium group</taxon>
        <taxon>Chryseobacterium</taxon>
    </lineage>
</organism>
<dbReference type="EMBL" id="FQVE01000001">
    <property type="protein sequence ID" value="SHE73652.1"/>
    <property type="molecule type" value="Genomic_DNA"/>
</dbReference>
<proteinExistence type="predicted"/>